<evidence type="ECO:0000313" key="3">
    <source>
        <dbReference type="Proteomes" id="UP000220922"/>
    </source>
</evidence>
<dbReference type="OrthoDB" id="9765872at2"/>
<gene>
    <name evidence="2" type="ORF">A9Q02_18545</name>
</gene>
<dbReference type="GO" id="GO:0008374">
    <property type="term" value="F:O-acyltransferase activity"/>
    <property type="evidence" value="ECO:0007669"/>
    <property type="project" value="InterPro"/>
</dbReference>
<dbReference type="Proteomes" id="UP000220922">
    <property type="component" value="Unassembled WGS sequence"/>
</dbReference>
<dbReference type="GO" id="GO:0006629">
    <property type="term" value="P:lipid metabolic process"/>
    <property type="evidence" value="ECO:0007669"/>
    <property type="project" value="InterPro"/>
</dbReference>
<accession>A0A2H3KHW2</accession>
<dbReference type="SUPFAM" id="SSF53474">
    <property type="entry name" value="alpha/beta-Hydrolases"/>
    <property type="match status" value="1"/>
</dbReference>
<proteinExistence type="predicted"/>
<dbReference type="InterPro" id="IPR003386">
    <property type="entry name" value="LACT/PDAT_acylTrfase"/>
</dbReference>
<feature type="region of interest" description="Disordered" evidence="1">
    <location>
        <begin position="250"/>
        <end position="280"/>
    </location>
</feature>
<dbReference type="AlphaFoldDB" id="A0A2H3KHW2"/>
<evidence type="ECO:0008006" key="4">
    <source>
        <dbReference type="Google" id="ProtNLM"/>
    </source>
</evidence>
<dbReference type="InterPro" id="IPR029058">
    <property type="entry name" value="AB_hydrolase_fold"/>
</dbReference>
<evidence type="ECO:0000256" key="1">
    <source>
        <dbReference type="SAM" id="MobiDB-lite"/>
    </source>
</evidence>
<dbReference type="Pfam" id="PF02450">
    <property type="entry name" value="LCAT"/>
    <property type="match status" value="1"/>
</dbReference>
<evidence type="ECO:0000313" key="2">
    <source>
        <dbReference type="EMBL" id="PDV97399.1"/>
    </source>
</evidence>
<comment type="caution">
    <text evidence="2">The sequence shown here is derived from an EMBL/GenBank/DDBJ whole genome shotgun (WGS) entry which is preliminary data.</text>
</comment>
<sequence length="559" mass="60269">MTRVPVLFIPGITGSFNLGVLLNWRGPTLKDWNFPPFTDYGKQLTAAFTAAGYRRDHDFFVAFYDWRMSVKDSATTYLKPWIDRAKKRSGASTVILIGHSMGGLVARSYLQSPAYEDDVAHLITLGTPHRGAADSYYAWGAGEPKSDGQIKLVFDVYLWYLRHAHPFQTELDRLRAMRTLVPGVRDLLPIDGFLLNEGGPALPKRPATLVERNLVGDMLNQRTSIETLVARVPVTTISGIGRATIATITVTSPPIPPGDPPRFPDGAPVSDQSSIDGDGTVLRSNAQVSHPQVNNSPPLHDVGHGTMPDHPATIERIFASLQADPPPVLGGLPVTEPRLVIMTASPVTMQVEVPTGSAMQAPTVLGGTPEQAPTRRKRVIKGRDHGHQGKHLNMVVIPQPVAGSYSVHVTGTATGVFAVGAMLIGGEEAIVLGGSETNEGSLNRSENTSITTRHGQVAAGTELFFAVDCQHLDVAPTMWLDKTRTMNHAVERLRTAMQTTEPTVLGGGSEGDEMVNAAMRSATEPSDQVDALCNLAEHMLGPHNEELAEAVIMQLRAVK</sequence>
<dbReference type="EMBL" id="LYXE01000148">
    <property type="protein sequence ID" value="PDV97399.1"/>
    <property type="molecule type" value="Genomic_DNA"/>
</dbReference>
<dbReference type="RefSeq" id="WP_097654495.1">
    <property type="nucleotide sequence ID" value="NZ_LYXE01000148.1"/>
</dbReference>
<keyword evidence="3" id="KW-1185">Reference proteome</keyword>
<name>A0A2H3KHW2_9CHLR</name>
<reference evidence="2 3" key="1">
    <citation type="submission" date="2016-05" db="EMBL/GenBank/DDBJ databases">
        <authorList>
            <person name="Lavstsen T."/>
            <person name="Jespersen J.S."/>
        </authorList>
    </citation>
    <scope>NUCLEOTIDE SEQUENCE [LARGE SCALE GENOMIC DNA]</scope>
    <source>
        <strain evidence="2 3">B7-9</strain>
    </source>
</reference>
<dbReference type="PANTHER" id="PTHR11440">
    <property type="entry name" value="LECITHIN-CHOLESTEROL ACYLTRANSFERASE-RELATED"/>
    <property type="match status" value="1"/>
</dbReference>
<protein>
    <recommendedName>
        <fullName evidence="4">PGAP1 family protein</fullName>
    </recommendedName>
</protein>
<feature type="compositionally biased region" description="Pro residues" evidence="1">
    <location>
        <begin position="253"/>
        <end position="263"/>
    </location>
</feature>
<dbReference type="Gene3D" id="3.40.50.1820">
    <property type="entry name" value="alpha/beta hydrolase"/>
    <property type="match status" value="1"/>
</dbReference>
<organism evidence="2 3">
    <name type="scientific">Candidatus Chloroploca asiatica</name>
    <dbReference type="NCBI Taxonomy" id="1506545"/>
    <lineage>
        <taxon>Bacteria</taxon>
        <taxon>Bacillati</taxon>
        <taxon>Chloroflexota</taxon>
        <taxon>Chloroflexia</taxon>
        <taxon>Chloroflexales</taxon>
        <taxon>Chloroflexineae</taxon>
        <taxon>Oscillochloridaceae</taxon>
        <taxon>Candidatus Chloroploca</taxon>
    </lineage>
</organism>